<dbReference type="AlphaFoldDB" id="E6QUQ2"/>
<evidence type="ECO:0000313" key="2">
    <source>
        <dbReference type="EMBL" id="CBI10975.1"/>
    </source>
</evidence>
<protein>
    <submittedName>
        <fullName evidence="2">Chromosome partitioning protein</fullName>
    </submittedName>
</protein>
<gene>
    <name evidence="2" type="ORF">CARN7_1779</name>
</gene>
<proteinExistence type="predicted"/>
<sequence length="44" mass="4935">MNLVEKFADKLGAKVSLHSKKTGAGKLVIEYDNLEHLDDIMSKF</sequence>
<comment type="caution">
    <text evidence="2">The sequence shown here is derived from an EMBL/GenBank/DDBJ whole genome shotgun (WGS) entry which is preliminary data.</text>
</comment>
<feature type="domain" description="ParB C-terminal dimerisation" evidence="1">
    <location>
        <begin position="2"/>
        <end position="44"/>
    </location>
</feature>
<accession>E6QUQ2</accession>
<dbReference type="InterPro" id="IPR057240">
    <property type="entry name" value="ParB_dimer_C"/>
</dbReference>
<reference evidence="2" key="1">
    <citation type="submission" date="2009-10" db="EMBL/GenBank/DDBJ databases">
        <title>Diversity of trophic interactions inside an arsenic-rich microbial ecosystem.</title>
        <authorList>
            <person name="Bertin P.N."/>
            <person name="Heinrich-Salmeron A."/>
            <person name="Pelletier E."/>
            <person name="Goulhen-Chollet F."/>
            <person name="Arsene-Ploetze F."/>
            <person name="Gallien S."/>
            <person name="Calteau A."/>
            <person name="Vallenet D."/>
            <person name="Casiot C."/>
            <person name="Chane-Woon-Ming B."/>
            <person name="Giloteaux L."/>
            <person name="Barakat M."/>
            <person name="Bonnefoy V."/>
            <person name="Bruneel O."/>
            <person name="Chandler M."/>
            <person name="Cleiss J."/>
            <person name="Duran R."/>
            <person name="Elbaz-Poulichet F."/>
            <person name="Fonknechten N."/>
            <person name="Lauga B."/>
            <person name="Mornico D."/>
            <person name="Ortet P."/>
            <person name="Schaeffer C."/>
            <person name="Siguier P."/>
            <person name="Alexander Thil Smith A."/>
            <person name="Van Dorsselaer A."/>
            <person name="Weissenbach J."/>
            <person name="Medigue C."/>
            <person name="Le Paslier D."/>
        </authorList>
    </citation>
    <scope>NUCLEOTIDE SEQUENCE</scope>
</reference>
<organism evidence="2">
    <name type="scientific">mine drainage metagenome</name>
    <dbReference type="NCBI Taxonomy" id="410659"/>
    <lineage>
        <taxon>unclassified sequences</taxon>
        <taxon>metagenomes</taxon>
        <taxon>ecological metagenomes</taxon>
    </lineage>
</organism>
<dbReference type="EMBL" id="CABR01000115">
    <property type="protein sequence ID" value="CBI10975.1"/>
    <property type="molecule type" value="Genomic_DNA"/>
</dbReference>
<evidence type="ECO:0000259" key="1">
    <source>
        <dbReference type="Pfam" id="PF23552"/>
    </source>
</evidence>
<name>E6QUQ2_9ZZZZ</name>
<dbReference type="Pfam" id="PF23552">
    <property type="entry name" value="ParB_C"/>
    <property type="match status" value="1"/>
</dbReference>